<evidence type="ECO:0000313" key="2">
    <source>
        <dbReference type="EMBL" id="SFA89173.1"/>
    </source>
</evidence>
<protein>
    <submittedName>
        <fullName evidence="2">Uncharacterized protein</fullName>
    </submittedName>
</protein>
<gene>
    <name evidence="2" type="ORF">SAMN04488528_1005158</name>
</gene>
<reference evidence="2 3" key="1">
    <citation type="submission" date="2016-10" db="EMBL/GenBank/DDBJ databases">
        <authorList>
            <person name="de Groot N.N."/>
        </authorList>
    </citation>
    <scope>NUCLEOTIDE SEQUENCE [LARGE SCALE GENOMIC DNA]</scope>
    <source>
        <strain evidence="2 3">DSM 12271</strain>
    </source>
</reference>
<evidence type="ECO:0000256" key="1">
    <source>
        <dbReference type="SAM" id="Phobius"/>
    </source>
</evidence>
<dbReference type="Proteomes" id="UP000198619">
    <property type="component" value="Unassembled WGS sequence"/>
</dbReference>
<organism evidence="2 3">
    <name type="scientific">Clostridium frigidicarnis</name>
    <dbReference type="NCBI Taxonomy" id="84698"/>
    <lineage>
        <taxon>Bacteria</taxon>
        <taxon>Bacillati</taxon>
        <taxon>Bacillota</taxon>
        <taxon>Clostridia</taxon>
        <taxon>Eubacteriales</taxon>
        <taxon>Clostridiaceae</taxon>
        <taxon>Clostridium</taxon>
    </lineage>
</organism>
<dbReference type="EMBL" id="FOKI01000005">
    <property type="protein sequence ID" value="SFA89173.1"/>
    <property type="molecule type" value="Genomic_DNA"/>
</dbReference>
<evidence type="ECO:0000313" key="3">
    <source>
        <dbReference type="Proteomes" id="UP000198619"/>
    </source>
</evidence>
<dbReference type="STRING" id="84698.SAMN04488528_1005158"/>
<dbReference type="AlphaFoldDB" id="A0A1I0WME8"/>
<feature type="transmembrane region" description="Helical" evidence="1">
    <location>
        <begin position="120"/>
        <end position="144"/>
    </location>
</feature>
<name>A0A1I0WME8_9CLOT</name>
<proteinExistence type="predicted"/>
<keyword evidence="3" id="KW-1185">Reference proteome</keyword>
<sequence>MEFFVKYKIKVDKKTLILLAGCVWIFAGSKLLSLGYKDFMGSIDRNVYFLGISIGVFLMFYNSIFKKMVKKHTERILNSKIKKHCVFSFFDVKGYIIMTFMITMGIFVRSSHLFEPIYLGSFYIGLGFSLLLSGAIFLFTAINFQNRKINYIIK</sequence>
<feature type="transmembrane region" description="Helical" evidence="1">
    <location>
        <begin position="47"/>
        <end position="65"/>
    </location>
</feature>
<keyword evidence="1" id="KW-0812">Transmembrane</keyword>
<keyword evidence="1" id="KW-0472">Membrane</keyword>
<dbReference type="RefSeq" id="WP_242948315.1">
    <property type="nucleotide sequence ID" value="NZ_FOKI01000005.1"/>
</dbReference>
<feature type="transmembrane region" description="Helical" evidence="1">
    <location>
        <begin position="86"/>
        <end position="108"/>
    </location>
</feature>
<accession>A0A1I0WME8</accession>
<keyword evidence="1" id="KW-1133">Transmembrane helix</keyword>
<feature type="transmembrane region" description="Helical" evidence="1">
    <location>
        <begin position="16"/>
        <end position="35"/>
    </location>
</feature>